<protein>
    <submittedName>
        <fullName evidence="4">Uncharacterized protein</fullName>
    </submittedName>
</protein>
<accession>A0AAV8WWJ0</accession>
<evidence type="ECO:0000256" key="2">
    <source>
        <dbReference type="PROSITE-ProRule" id="PRU00497"/>
    </source>
</evidence>
<gene>
    <name evidence="4" type="ORF">NQ314_016171</name>
</gene>
<dbReference type="PROSITE" id="PS00233">
    <property type="entry name" value="CHIT_BIND_RR_1"/>
    <property type="match status" value="1"/>
</dbReference>
<dbReference type="PANTHER" id="PTHR10380">
    <property type="entry name" value="CUTICLE PROTEIN"/>
    <property type="match status" value="1"/>
</dbReference>
<dbReference type="Proteomes" id="UP001162156">
    <property type="component" value="Unassembled WGS sequence"/>
</dbReference>
<evidence type="ECO:0000313" key="5">
    <source>
        <dbReference type="Proteomes" id="UP001162156"/>
    </source>
</evidence>
<keyword evidence="1 2" id="KW-0193">Cuticle</keyword>
<dbReference type="Pfam" id="PF00379">
    <property type="entry name" value="Chitin_bind_4"/>
    <property type="match status" value="1"/>
</dbReference>
<keyword evidence="5" id="KW-1185">Reference proteome</keyword>
<dbReference type="InterPro" id="IPR031311">
    <property type="entry name" value="CHIT_BIND_RR_consensus"/>
</dbReference>
<comment type="caution">
    <text evidence="4">The sequence shown here is derived from an EMBL/GenBank/DDBJ whole genome shotgun (WGS) entry which is preliminary data.</text>
</comment>
<evidence type="ECO:0000256" key="3">
    <source>
        <dbReference type="SAM" id="SignalP"/>
    </source>
</evidence>
<dbReference type="GO" id="GO:0008010">
    <property type="term" value="F:structural constituent of chitin-based larval cuticle"/>
    <property type="evidence" value="ECO:0007669"/>
    <property type="project" value="TreeGrafter"/>
</dbReference>
<dbReference type="InterPro" id="IPR000618">
    <property type="entry name" value="Insect_cuticle"/>
</dbReference>
<dbReference type="GO" id="GO:0062129">
    <property type="term" value="C:chitin-based extracellular matrix"/>
    <property type="evidence" value="ECO:0007669"/>
    <property type="project" value="TreeGrafter"/>
</dbReference>
<dbReference type="InterPro" id="IPR050468">
    <property type="entry name" value="Cuticle_Struct_Prot"/>
</dbReference>
<evidence type="ECO:0000313" key="4">
    <source>
        <dbReference type="EMBL" id="KAJ8930974.1"/>
    </source>
</evidence>
<feature type="chain" id="PRO_5043372984" evidence="3">
    <location>
        <begin position="23"/>
        <end position="130"/>
    </location>
</feature>
<keyword evidence="3" id="KW-0732">Signal</keyword>
<name>A0AAV8WWJ0_9CUCU</name>
<proteinExistence type="predicted"/>
<evidence type="ECO:0000256" key="1">
    <source>
        <dbReference type="ARBA" id="ARBA00022460"/>
    </source>
</evidence>
<feature type="signal peptide" evidence="3">
    <location>
        <begin position="1"/>
        <end position="22"/>
    </location>
</feature>
<dbReference type="PANTHER" id="PTHR10380:SF173">
    <property type="entry name" value="CUTICULAR PROTEIN 47EF, ISOFORM C-RELATED"/>
    <property type="match status" value="1"/>
</dbReference>
<dbReference type="PRINTS" id="PR00947">
    <property type="entry name" value="CUTICLE"/>
</dbReference>
<sequence length="130" mass="14717">MDIIIFIFLKVVVSLLAVTVFAAPQNIGIVRQLQDIYPDGSYEYLYETENGIFAQEEGKVRKIEKDHVDLAVQGSFLYTSPEGKQIHLTYIADENGFQPQGEHLPTPPPIPPQIQKALEWLAAHPSEERR</sequence>
<organism evidence="4 5">
    <name type="scientific">Rhamnusium bicolor</name>
    <dbReference type="NCBI Taxonomy" id="1586634"/>
    <lineage>
        <taxon>Eukaryota</taxon>
        <taxon>Metazoa</taxon>
        <taxon>Ecdysozoa</taxon>
        <taxon>Arthropoda</taxon>
        <taxon>Hexapoda</taxon>
        <taxon>Insecta</taxon>
        <taxon>Pterygota</taxon>
        <taxon>Neoptera</taxon>
        <taxon>Endopterygota</taxon>
        <taxon>Coleoptera</taxon>
        <taxon>Polyphaga</taxon>
        <taxon>Cucujiformia</taxon>
        <taxon>Chrysomeloidea</taxon>
        <taxon>Cerambycidae</taxon>
        <taxon>Lepturinae</taxon>
        <taxon>Rhagiini</taxon>
        <taxon>Rhamnusium</taxon>
    </lineage>
</organism>
<dbReference type="AlphaFoldDB" id="A0AAV8WWJ0"/>
<reference evidence="4" key="1">
    <citation type="journal article" date="2023" name="Insect Mol. Biol.">
        <title>Genome sequencing provides insights into the evolution of gene families encoding plant cell wall-degrading enzymes in longhorned beetles.</title>
        <authorList>
            <person name="Shin N.R."/>
            <person name="Okamura Y."/>
            <person name="Kirsch R."/>
            <person name="Pauchet Y."/>
        </authorList>
    </citation>
    <scope>NUCLEOTIDE SEQUENCE</scope>
    <source>
        <strain evidence="4">RBIC_L_NR</strain>
    </source>
</reference>
<dbReference type="EMBL" id="JANEYF010004506">
    <property type="protein sequence ID" value="KAJ8930974.1"/>
    <property type="molecule type" value="Genomic_DNA"/>
</dbReference>
<dbReference type="PROSITE" id="PS51155">
    <property type="entry name" value="CHIT_BIND_RR_2"/>
    <property type="match status" value="1"/>
</dbReference>